<keyword evidence="2" id="KW-1185">Reference proteome</keyword>
<reference evidence="1" key="1">
    <citation type="submission" date="2022-09" db="EMBL/GenBank/DDBJ databases">
        <title>Complete genome sequence of Rossellomorea vietnamensis strain RL-WG62, a newly isolated PGPR with the potential for plant salinity stress alleviation.</title>
        <authorList>
            <person name="Ren L."/>
            <person name="Wang G."/>
            <person name="Hu H."/>
        </authorList>
    </citation>
    <scope>NUCLEOTIDE SEQUENCE</scope>
    <source>
        <strain evidence="1">RL-WG62</strain>
    </source>
</reference>
<proteinExistence type="predicted"/>
<sequence>MTNKKVILTPEVFKVGENGEVVISDSQLVEQIEKATDERGAGEQGIIPDICCYVC</sequence>
<gene>
    <name evidence="1" type="ORF">N5C46_10200</name>
</gene>
<dbReference type="Proteomes" id="UP001064027">
    <property type="component" value="Chromosome"/>
</dbReference>
<protein>
    <submittedName>
        <fullName evidence="1">Uncharacterized protein</fullName>
    </submittedName>
</protein>
<dbReference type="EMBL" id="CP104558">
    <property type="protein sequence ID" value="UXH46386.1"/>
    <property type="molecule type" value="Genomic_DNA"/>
</dbReference>
<accession>A0ACD4CCP1</accession>
<evidence type="ECO:0000313" key="1">
    <source>
        <dbReference type="EMBL" id="UXH46386.1"/>
    </source>
</evidence>
<evidence type="ECO:0000313" key="2">
    <source>
        <dbReference type="Proteomes" id="UP001064027"/>
    </source>
</evidence>
<name>A0ACD4CCP1_9BACI</name>
<organism evidence="1 2">
    <name type="scientific">Rossellomorea vietnamensis</name>
    <dbReference type="NCBI Taxonomy" id="218284"/>
    <lineage>
        <taxon>Bacteria</taxon>
        <taxon>Bacillati</taxon>
        <taxon>Bacillota</taxon>
        <taxon>Bacilli</taxon>
        <taxon>Bacillales</taxon>
        <taxon>Bacillaceae</taxon>
        <taxon>Rossellomorea</taxon>
    </lineage>
</organism>